<dbReference type="SUPFAM" id="SSF52402">
    <property type="entry name" value="Adenine nucleotide alpha hydrolases-like"/>
    <property type="match status" value="1"/>
</dbReference>
<dbReference type="Pfam" id="PF00582">
    <property type="entry name" value="Usp"/>
    <property type="match status" value="1"/>
</dbReference>
<evidence type="ECO:0000313" key="2">
    <source>
        <dbReference type="EMBL" id="BBX19205.1"/>
    </source>
</evidence>
<dbReference type="AlphaFoldDB" id="A0A7I7K553"/>
<dbReference type="PRINTS" id="PR01438">
    <property type="entry name" value="UNVRSLSTRESS"/>
</dbReference>
<reference evidence="2 3" key="1">
    <citation type="journal article" date="2019" name="Emerg. Microbes Infect.">
        <title>Comprehensive subspecies identification of 175 nontuberculous mycobacteria species based on 7547 genomic profiles.</title>
        <authorList>
            <person name="Matsumoto Y."/>
            <person name="Kinjo T."/>
            <person name="Motooka D."/>
            <person name="Nabeya D."/>
            <person name="Jung N."/>
            <person name="Uechi K."/>
            <person name="Horii T."/>
            <person name="Iida T."/>
            <person name="Fujita J."/>
            <person name="Nakamura S."/>
        </authorList>
    </citation>
    <scope>NUCLEOTIDE SEQUENCE [LARGE SCALE GENOMIC DNA]</scope>
    <source>
        <strain evidence="2 3">JCM 6396</strain>
    </source>
</reference>
<proteinExistence type="inferred from homology"/>
<dbReference type="InterPro" id="IPR006015">
    <property type="entry name" value="Universal_stress_UspA"/>
</dbReference>
<organism evidence="2 3">
    <name type="scientific">Mycolicibacterium duvalii</name>
    <dbReference type="NCBI Taxonomy" id="39688"/>
    <lineage>
        <taxon>Bacteria</taxon>
        <taxon>Bacillati</taxon>
        <taxon>Actinomycetota</taxon>
        <taxon>Actinomycetes</taxon>
        <taxon>Mycobacteriales</taxon>
        <taxon>Mycobacteriaceae</taxon>
        <taxon>Mycolicibacterium</taxon>
    </lineage>
</organism>
<keyword evidence="3" id="KW-1185">Reference proteome</keyword>
<dbReference type="PANTHER" id="PTHR46268">
    <property type="entry name" value="STRESS RESPONSE PROTEIN NHAX"/>
    <property type="match status" value="1"/>
</dbReference>
<accession>A0A7I7K553</accession>
<gene>
    <name evidence="2" type="ORF">MDUV_40650</name>
</gene>
<dbReference type="Gene3D" id="3.40.50.620">
    <property type="entry name" value="HUPs"/>
    <property type="match status" value="1"/>
</dbReference>
<protein>
    <submittedName>
        <fullName evidence="2">Universal stress protein</fullName>
    </submittedName>
</protein>
<evidence type="ECO:0000313" key="3">
    <source>
        <dbReference type="Proteomes" id="UP000467006"/>
    </source>
</evidence>
<comment type="similarity">
    <text evidence="1">Belongs to the universal stress protein A family.</text>
</comment>
<dbReference type="Proteomes" id="UP000467006">
    <property type="component" value="Chromosome"/>
</dbReference>
<dbReference type="OrthoDB" id="3473874at2"/>
<name>A0A7I7K553_9MYCO</name>
<dbReference type="EMBL" id="AP022563">
    <property type="protein sequence ID" value="BBX19205.1"/>
    <property type="molecule type" value="Genomic_DNA"/>
</dbReference>
<dbReference type="RefSeq" id="WP_098000363.1">
    <property type="nucleotide sequence ID" value="NZ_AP022563.1"/>
</dbReference>
<evidence type="ECO:0000256" key="1">
    <source>
        <dbReference type="ARBA" id="ARBA00008791"/>
    </source>
</evidence>
<sequence>MRSARKSRDAEKKETVIVIAFDGSPTARRAVDYAGKFLAADRALLVTVWSPMDRGSESPVTYDLDGPPDPVPTDEIDIALAEAQRISQEGLGLARAAGLPVEPMCVAQTYTVWQSIIDVADEADADLIVTGTRATTGFRSLIQSSVADHVLRRGHRPVLIVPPAP</sequence>
<dbReference type="PANTHER" id="PTHR46268:SF15">
    <property type="entry name" value="UNIVERSAL STRESS PROTEIN HP_0031"/>
    <property type="match status" value="1"/>
</dbReference>
<dbReference type="InterPro" id="IPR014729">
    <property type="entry name" value="Rossmann-like_a/b/a_fold"/>
</dbReference>
<dbReference type="CDD" id="cd00293">
    <property type="entry name" value="USP-like"/>
    <property type="match status" value="1"/>
</dbReference>
<dbReference type="InterPro" id="IPR006016">
    <property type="entry name" value="UspA"/>
</dbReference>
<dbReference type="KEGG" id="mdu:MDUV_40650"/>